<evidence type="ECO:0000313" key="2">
    <source>
        <dbReference type="Proteomes" id="UP000265520"/>
    </source>
</evidence>
<accession>A0A392SPZ2</accession>
<dbReference type="EMBL" id="LXQA010417213">
    <property type="protein sequence ID" value="MCI50482.1"/>
    <property type="molecule type" value="Genomic_DNA"/>
</dbReference>
<comment type="caution">
    <text evidence="1">The sequence shown here is derived from an EMBL/GenBank/DDBJ whole genome shotgun (WGS) entry which is preliminary data.</text>
</comment>
<proteinExistence type="predicted"/>
<organism evidence="1 2">
    <name type="scientific">Trifolium medium</name>
    <dbReference type="NCBI Taxonomy" id="97028"/>
    <lineage>
        <taxon>Eukaryota</taxon>
        <taxon>Viridiplantae</taxon>
        <taxon>Streptophyta</taxon>
        <taxon>Embryophyta</taxon>
        <taxon>Tracheophyta</taxon>
        <taxon>Spermatophyta</taxon>
        <taxon>Magnoliopsida</taxon>
        <taxon>eudicotyledons</taxon>
        <taxon>Gunneridae</taxon>
        <taxon>Pentapetalae</taxon>
        <taxon>rosids</taxon>
        <taxon>fabids</taxon>
        <taxon>Fabales</taxon>
        <taxon>Fabaceae</taxon>
        <taxon>Papilionoideae</taxon>
        <taxon>50 kb inversion clade</taxon>
        <taxon>NPAAA clade</taxon>
        <taxon>Hologalegina</taxon>
        <taxon>IRL clade</taxon>
        <taxon>Trifolieae</taxon>
        <taxon>Trifolium</taxon>
    </lineage>
</organism>
<dbReference type="Proteomes" id="UP000265520">
    <property type="component" value="Unassembled WGS sequence"/>
</dbReference>
<protein>
    <submittedName>
        <fullName evidence="1">Uncharacterized protein</fullName>
    </submittedName>
</protein>
<feature type="non-terminal residue" evidence="1">
    <location>
        <position position="48"/>
    </location>
</feature>
<reference evidence="1 2" key="1">
    <citation type="journal article" date="2018" name="Front. Plant Sci.">
        <title>Red Clover (Trifolium pratense) and Zigzag Clover (T. medium) - A Picture of Genomic Similarities and Differences.</title>
        <authorList>
            <person name="Dluhosova J."/>
            <person name="Istvanek J."/>
            <person name="Nedelnik J."/>
            <person name="Repkova J."/>
        </authorList>
    </citation>
    <scope>NUCLEOTIDE SEQUENCE [LARGE SCALE GENOMIC DNA]</scope>
    <source>
        <strain evidence="2">cv. 10/8</strain>
        <tissue evidence="1">Leaf</tissue>
    </source>
</reference>
<sequence length="48" mass="5249">MHQACIILKHASSMHQACIKHESSSSSLLYSSHELHLAQALAPLLTSH</sequence>
<dbReference type="AlphaFoldDB" id="A0A392SPZ2"/>
<name>A0A392SPZ2_9FABA</name>
<keyword evidence="2" id="KW-1185">Reference proteome</keyword>
<evidence type="ECO:0000313" key="1">
    <source>
        <dbReference type="EMBL" id="MCI50482.1"/>
    </source>
</evidence>